<dbReference type="Pfam" id="PF13499">
    <property type="entry name" value="EF-hand_7"/>
    <property type="match status" value="1"/>
</dbReference>
<dbReference type="Gene3D" id="3.40.50.960">
    <property type="entry name" value="Lumazine/riboflavin synthase"/>
    <property type="match status" value="2"/>
</dbReference>
<evidence type="ECO:0000256" key="8">
    <source>
        <dbReference type="SAM" id="MobiDB-lite"/>
    </source>
</evidence>
<dbReference type="Proteomes" id="UP001160483">
    <property type="component" value="Unassembled WGS sequence"/>
</dbReference>
<dbReference type="InterPro" id="IPR011992">
    <property type="entry name" value="EF-hand-dom_pair"/>
</dbReference>
<keyword evidence="7" id="KW-0106">Calcium</keyword>
<comment type="caution">
    <text evidence="10">The sequence shown here is derived from an EMBL/GenBank/DDBJ whole genome shotgun (WGS) entry which is preliminary data.</text>
</comment>
<evidence type="ECO:0000256" key="4">
    <source>
        <dbReference type="ARBA" id="ARBA00022679"/>
    </source>
</evidence>
<dbReference type="GO" id="GO:0005509">
    <property type="term" value="F:calcium ion binding"/>
    <property type="evidence" value="ECO:0007669"/>
    <property type="project" value="InterPro"/>
</dbReference>
<feature type="region of interest" description="Disordered" evidence="8">
    <location>
        <begin position="1"/>
        <end position="65"/>
    </location>
</feature>
<dbReference type="PROSITE" id="PS50222">
    <property type="entry name" value="EF_HAND_2"/>
    <property type="match status" value="2"/>
</dbReference>
<feature type="region of interest" description="Disordered" evidence="8">
    <location>
        <begin position="714"/>
        <end position="748"/>
    </location>
</feature>
<organism evidence="10 11">
    <name type="scientific">Peronospora belbahrii</name>
    <dbReference type="NCBI Taxonomy" id="622444"/>
    <lineage>
        <taxon>Eukaryota</taxon>
        <taxon>Sar</taxon>
        <taxon>Stramenopiles</taxon>
        <taxon>Oomycota</taxon>
        <taxon>Peronosporomycetes</taxon>
        <taxon>Peronosporales</taxon>
        <taxon>Peronosporaceae</taxon>
        <taxon>Peronospora</taxon>
    </lineage>
</organism>
<evidence type="ECO:0000313" key="10">
    <source>
        <dbReference type="EMBL" id="CAH0482744.1"/>
    </source>
</evidence>
<dbReference type="SUPFAM" id="SSF47473">
    <property type="entry name" value="EF-hand"/>
    <property type="match status" value="1"/>
</dbReference>
<dbReference type="PANTHER" id="PTHR34524:SF6">
    <property type="entry name" value="CALCYPHOSINE LIKE"/>
    <property type="match status" value="1"/>
</dbReference>
<evidence type="ECO:0000256" key="2">
    <source>
        <dbReference type="ARBA" id="ARBA00007424"/>
    </source>
</evidence>
<dbReference type="GO" id="GO:0009231">
    <property type="term" value="P:riboflavin biosynthetic process"/>
    <property type="evidence" value="ECO:0007669"/>
    <property type="project" value="UniProtKB-KW"/>
</dbReference>
<comment type="similarity">
    <text evidence="2">Belongs to the DMRL synthase family.</text>
</comment>
<dbReference type="InterPro" id="IPR002048">
    <property type="entry name" value="EF_hand_dom"/>
</dbReference>
<dbReference type="PANTHER" id="PTHR34524">
    <property type="entry name" value="CALCYPHOSIN"/>
    <property type="match status" value="1"/>
</dbReference>
<sequence>MSTLTSTDMGELKRPTTRVHAPPGGGSTWSFDNDPLSATTGRKRFNHTQVHHTQQDTKMESPRVAPAPTPMIAQEMAANAIEGTIRIAILKTSSDAELVNHMVQNCIEKLDRQAVSSETFTVASLEQLPYGANKLTVSGGFDGVICFGFLNTQDLQYVALSTAITQSLIDISVQNVRPVLRAVFVGEPRVAGVKVKGGWGAEFANDVMSLVELGKVKEFTTDMGELKRPSTRVHAPPGGGSSWSFGHDVPSTKTGQKHLNQSQLSTPDDMKMTSPSLPFLPTQTPMDGAASESITTMRIALIKTRNDAEIVDKAVQNCVDQFQLQTLSFETFTVATLEQLPYAANKLMERGSFGGIICFGFLNTQDPLFVALNAALTQSFIKISIKNVRPVVQAVFVGEIRVASMRVKGGWGAEFAQDILPLVNLGGFVGPIAHLVPSASVKKHFEVSRGNLLPAKLLRGSKSVLQSLQMLRNSLYEHGAKGIRGLGRKFRIIDDDGNRSLNLDEFSKALREHALELSEKEVEELFHFIDANNSGGVDFDEFLLAVRGELNERRTQLVLAAFKILDADGNSVVDLNDIKVKYRAKEHPDVLQGRKTEDEVLLEFLDTFDGGEKDGKVHPSEFVRYYANVSASIDDDDYFELMIRNAWHISGGEGWSANTTCRRVLVKHRDGSHTIEEVKNDIGIAAGNVETIRANLQAQDINAIQSVSTSGNVQAESDAAKKRSNESFHPQIARKKQHGAGASSIIFG</sequence>
<keyword evidence="3" id="KW-0686">Riboflavin biosynthesis</keyword>
<dbReference type="InterPro" id="IPR051581">
    <property type="entry name" value="Ca-bind"/>
</dbReference>
<proteinExistence type="inferred from homology"/>
<reference evidence="10" key="1">
    <citation type="submission" date="2021-11" db="EMBL/GenBank/DDBJ databases">
        <authorList>
            <person name="Islam A."/>
            <person name="Islam S."/>
            <person name="Flora M.S."/>
            <person name="Rahman M."/>
            <person name="Ziaur R.M."/>
            <person name="Epstein J.H."/>
            <person name="Hassan M."/>
            <person name="Klassen M."/>
            <person name="Woodard K."/>
            <person name="Webb A."/>
            <person name="Webby R.J."/>
            <person name="El Zowalaty M.E."/>
        </authorList>
    </citation>
    <scope>NUCLEOTIDE SEQUENCE</scope>
    <source>
        <strain evidence="10">Pbs3</strain>
    </source>
</reference>
<dbReference type="AlphaFoldDB" id="A0AAU9LDN9"/>
<evidence type="ECO:0000259" key="9">
    <source>
        <dbReference type="PROSITE" id="PS50222"/>
    </source>
</evidence>
<evidence type="ECO:0000256" key="7">
    <source>
        <dbReference type="ARBA" id="ARBA00022837"/>
    </source>
</evidence>
<feature type="compositionally biased region" description="Basic residues" evidence="8">
    <location>
        <begin position="41"/>
        <end position="50"/>
    </location>
</feature>
<feature type="domain" description="EF-hand" evidence="9">
    <location>
        <begin position="517"/>
        <end position="552"/>
    </location>
</feature>
<protein>
    <recommendedName>
        <fullName evidence="9">EF-hand domain-containing protein</fullName>
    </recommendedName>
</protein>
<comment type="pathway">
    <text evidence="1">Cofactor biosynthesis; riboflavin biosynthesis.</text>
</comment>
<dbReference type="EMBL" id="CAKKTJ010000336">
    <property type="protein sequence ID" value="CAH0482744.1"/>
    <property type="molecule type" value="Genomic_DNA"/>
</dbReference>
<feature type="compositionally biased region" description="Polar residues" evidence="8">
    <location>
        <begin position="28"/>
        <end position="40"/>
    </location>
</feature>
<dbReference type="GO" id="GO:0016740">
    <property type="term" value="F:transferase activity"/>
    <property type="evidence" value="ECO:0007669"/>
    <property type="project" value="UniProtKB-KW"/>
</dbReference>
<dbReference type="CDD" id="cd00051">
    <property type="entry name" value="EFh"/>
    <property type="match status" value="1"/>
</dbReference>
<feature type="region of interest" description="Disordered" evidence="8">
    <location>
        <begin position="228"/>
        <end position="271"/>
    </location>
</feature>
<name>A0AAU9LDN9_9STRA</name>
<evidence type="ECO:0000313" key="11">
    <source>
        <dbReference type="Proteomes" id="UP001160483"/>
    </source>
</evidence>
<evidence type="ECO:0000256" key="3">
    <source>
        <dbReference type="ARBA" id="ARBA00022619"/>
    </source>
</evidence>
<dbReference type="SMART" id="SM00054">
    <property type="entry name" value="EFh"/>
    <property type="match status" value="4"/>
</dbReference>
<dbReference type="InterPro" id="IPR002180">
    <property type="entry name" value="LS/RS"/>
</dbReference>
<dbReference type="InterPro" id="IPR036467">
    <property type="entry name" value="LS/RS_sf"/>
</dbReference>
<dbReference type="GO" id="GO:0009349">
    <property type="term" value="C:riboflavin synthase complex"/>
    <property type="evidence" value="ECO:0007669"/>
    <property type="project" value="InterPro"/>
</dbReference>
<evidence type="ECO:0000256" key="6">
    <source>
        <dbReference type="ARBA" id="ARBA00022737"/>
    </source>
</evidence>
<keyword evidence="4" id="KW-0808">Transferase</keyword>
<dbReference type="InterPro" id="IPR018247">
    <property type="entry name" value="EF_Hand_1_Ca_BS"/>
</dbReference>
<dbReference type="SUPFAM" id="SSF52121">
    <property type="entry name" value="Lumazine synthase"/>
    <property type="match status" value="2"/>
</dbReference>
<dbReference type="Pfam" id="PF00885">
    <property type="entry name" value="DMRL_synthase"/>
    <property type="match status" value="2"/>
</dbReference>
<accession>A0AAU9LDN9</accession>
<evidence type="ECO:0000256" key="1">
    <source>
        <dbReference type="ARBA" id="ARBA00005104"/>
    </source>
</evidence>
<gene>
    <name evidence="10" type="ORF">PBS003_LOCUS9324</name>
</gene>
<evidence type="ECO:0000256" key="5">
    <source>
        <dbReference type="ARBA" id="ARBA00022723"/>
    </source>
</evidence>
<keyword evidence="5" id="KW-0479">Metal-binding</keyword>
<dbReference type="PROSITE" id="PS00018">
    <property type="entry name" value="EF_HAND_1"/>
    <property type="match status" value="1"/>
</dbReference>
<feature type="compositionally biased region" description="Polar residues" evidence="8">
    <location>
        <begin position="251"/>
        <end position="266"/>
    </location>
</feature>
<dbReference type="Gene3D" id="1.10.238.10">
    <property type="entry name" value="EF-hand"/>
    <property type="match status" value="2"/>
</dbReference>
<keyword evidence="6" id="KW-0677">Repeat</keyword>
<feature type="domain" description="EF-hand" evidence="9">
    <location>
        <begin position="481"/>
        <end position="516"/>
    </location>
</feature>